<gene>
    <name evidence="1" type="ORF">BpHYR1_036099</name>
</gene>
<dbReference type="PANTHER" id="PTHR31051">
    <property type="entry name" value="PROTEASOME ASSEMBLY CHAPERONE 3"/>
    <property type="match status" value="1"/>
</dbReference>
<dbReference type="Proteomes" id="UP000276133">
    <property type="component" value="Unassembled WGS sequence"/>
</dbReference>
<dbReference type="OrthoDB" id="5839at2759"/>
<evidence type="ECO:0000313" key="1">
    <source>
        <dbReference type="EMBL" id="RNA30987.1"/>
    </source>
</evidence>
<comment type="caution">
    <text evidence="1">The sequence shown here is derived from an EMBL/GenBank/DDBJ whole genome shotgun (WGS) entry which is preliminary data.</text>
</comment>
<dbReference type="EMBL" id="REGN01002004">
    <property type="protein sequence ID" value="RNA30987.1"/>
    <property type="molecule type" value="Genomic_DNA"/>
</dbReference>
<reference evidence="1 2" key="1">
    <citation type="journal article" date="2018" name="Sci. Rep.">
        <title>Genomic signatures of local adaptation to the degree of environmental predictability in rotifers.</title>
        <authorList>
            <person name="Franch-Gras L."/>
            <person name="Hahn C."/>
            <person name="Garcia-Roger E.M."/>
            <person name="Carmona M.J."/>
            <person name="Serra M."/>
            <person name="Gomez A."/>
        </authorList>
    </citation>
    <scope>NUCLEOTIDE SEQUENCE [LARGE SCALE GENOMIC DNA]</scope>
    <source>
        <strain evidence="1">HYR1</strain>
    </source>
</reference>
<dbReference type="InterPro" id="IPR018788">
    <property type="entry name" value="Proteasome_assmbl_chp_3"/>
</dbReference>
<protein>
    <submittedName>
        <fullName evidence="1">Uncharacterized protein</fullName>
    </submittedName>
</protein>
<accession>A0A3M7S5R6</accession>
<sequence length="139" mass="15991">MTDVDEIDLKLKKYSLDTKDLLKFKKTIEINSVKVDLICIDYSDKLFISVSTNNSFGSVFFAKSDKISNLEERIYNIRQLFGQAETSLEVFTRSLVQKLNQKFSIQKSLLVSIGVKKDQIENLSLLKAIEKNILESFQQ</sequence>
<proteinExistence type="predicted"/>
<organism evidence="1 2">
    <name type="scientific">Brachionus plicatilis</name>
    <name type="common">Marine rotifer</name>
    <name type="synonym">Brachionus muelleri</name>
    <dbReference type="NCBI Taxonomy" id="10195"/>
    <lineage>
        <taxon>Eukaryota</taxon>
        <taxon>Metazoa</taxon>
        <taxon>Spiralia</taxon>
        <taxon>Gnathifera</taxon>
        <taxon>Rotifera</taxon>
        <taxon>Eurotatoria</taxon>
        <taxon>Monogononta</taxon>
        <taxon>Pseudotrocha</taxon>
        <taxon>Ploima</taxon>
        <taxon>Brachionidae</taxon>
        <taxon>Brachionus</taxon>
    </lineage>
</organism>
<dbReference type="GO" id="GO:0043248">
    <property type="term" value="P:proteasome assembly"/>
    <property type="evidence" value="ECO:0007669"/>
    <property type="project" value="InterPro"/>
</dbReference>
<evidence type="ECO:0000313" key="2">
    <source>
        <dbReference type="Proteomes" id="UP000276133"/>
    </source>
</evidence>
<dbReference type="PANTHER" id="PTHR31051:SF1">
    <property type="entry name" value="PROTEASOME ASSEMBLY CHAPERONE 3"/>
    <property type="match status" value="1"/>
</dbReference>
<dbReference type="AlphaFoldDB" id="A0A3M7S5R6"/>
<keyword evidence="2" id="KW-1185">Reference proteome</keyword>
<dbReference type="Gene3D" id="3.30.230.90">
    <property type="match status" value="1"/>
</dbReference>
<dbReference type="InterPro" id="IPR053720">
    <property type="entry name" value="Psm_Assembly_Chaperone"/>
</dbReference>
<dbReference type="Pfam" id="PF10178">
    <property type="entry name" value="PAC3"/>
    <property type="match status" value="1"/>
</dbReference>
<name>A0A3M7S5R6_BRAPC</name>